<keyword evidence="4" id="KW-1185">Reference proteome</keyword>
<protein>
    <submittedName>
        <fullName evidence="3">Oidioi.mRNA.OKI2018_I69.chr2.g6840.t1.cds</fullName>
    </submittedName>
</protein>
<dbReference type="NCBIfam" id="TIGR01571">
    <property type="entry name" value="A_thal_Cys_rich"/>
    <property type="match status" value="1"/>
</dbReference>
<accession>A0ABN7T826</accession>
<dbReference type="Pfam" id="PF04749">
    <property type="entry name" value="PLAC8"/>
    <property type="match status" value="1"/>
</dbReference>
<gene>
    <name evidence="3" type="ORF">OKIOD_LOCUS15605</name>
</gene>
<proteinExistence type="inferred from homology"/>
<dbReference type="Proteomes" id="UP001158576">
    <property type="component" value="Chromosome 2"/>
</dbReference>
<comment type="similarity">
    <text evidence="1">Belongs to the cornifelin family.</text>
</comment>
<dbReference type="EMBL" id="OU015567">
    <property type="protein sequence ID" value="CAG5112649.1"/>
    <property type="molecule type" value="Genomic_DNA"/>
</dbReference>
<feature type="transmembrane region" description="Helical" evidence="2">
    <location>
        <begin position="7"/>
        <end position="31"/>
    </location>
</feature>
<name>A0ABN7T826_OIKDI</name>
<organism evidence="3 4">
    <name type="scientific">Oikopleura dioica</name>
    <name type="common">Tunicate</name>
    <dbReference type="NCBI Taxonomy" id="34765"/>
    <lineage>
        <taxon>Eukaryota</taxon>
        <taxon>Metazoa</taxon>
        <taxon>Chordata</taxon>
        <taxon>Tunicata</taxon>
        <taxon>Appendicularia</taxon>
        <taxon>Copelata</taxon>
        <taxon>Oikopleuridae</taxon>
        <taxon>Oikopleura</taxon>
    </lineage>
</organism>
<dbReference type="InterPro" id="IPR006461">
    <property type="entry name" value="PLAC_motif_containing"/>
</dbReference>
<evidence type="ECO:0000313" key="4">
    <source>
        <dbReference type="Proteomes" id="UP001158576"/>
    </source>
</evidence>
<evidence type="ECO:0000313" key="3">
    <source>
        <dbReference type="EMBL" id="CAG5112649.1"/>
    </source>
</evidence>
<keyword evidence="2" id="KW-1133">Transmembrane helix</keyword>
<keyword evidence="2" id="KW-0472">Membrane</keyword>
<keyword evidence="2" id="KW-0812">Transmembrane</keyword>
<sequence length="89" mass="10131">MPRTVSYLIAGVLSFAAGMMQIFGIPTWFMIPVSRIIVTVVTFKQRSETKDKYGIRKDAFSDVMTAWCCTFCALAQHEQQVKQNHVVQQ</sequence>
<evidence type="ECO:0000256" key="1">
    <source>
        <dbReference type="ARBA" id="ARBA00009024"/>
    </source>
</evidence>
<reference evidence="3 4" key="1">
    <citation type="submission" date="2021-04" db="EMBL/GenBank/DDBJ databases">
        <authorList>
            <person name="Bliznina A."/>
        </authorList>
    </citation>
    <scope>NUCLEOTIDE SEQUENCE [LARGE SCALE GENOMIC DNA]</scope>
</reference>
<evidence type="ECO:0000256" key="2">
    <source>
        <dbReference type="SAM" id="Phobius"/>
    </source>
</evidence>